<keyword evidence="2" id="KW-1185">Reference proteome</keyword>
<comment type="caution">
    <text evidence="1">The sequence shown here is derived from an EMBL/GenBank/DDBJ whole genome shotgun (WGS) entry which is preliminary data.</text>
</comment>
<evidence type="ECO:0000313" key="1">
    <source>
        <dbReference type="EMBL" id="GMS95913.1"/>
    </source>
</evidence>
<dbReference type="EMBL" id="BTSX01000004">
    <property type="protein sequence ID" value="GMS95913.1"/>
    <property type="molecule type" value="Genomic_DNA"/>
</dbReference>
<evidence type="ECO:0000313" key="2">
    <source>
        <dbReference type="Proteomes" id="UP001432027"/>
    </source>
</evidence>
<name>A0AAV5TNR7_9BILA</name>
<sequence length="76" mass="8984">FLFSWLSSALLTPSWLKVAVEFPVFLSALRWRLSYSERESWMPCSEWIQRDLPSGFDDGIDLPNKPFFLVFNHFLV</sequence>
<feature type="non-terminal residue" evidence="1">
    <location>
        <position position="1"/>
    </location>
</feature>
<gene>
    <name evidence="1" type="ORF">PENTCL1PPCAC_18088</name>
</gene>
<dbReference type="AlphaFoldDB" id="A0AAV5TNR7"/>
<accession>A0AAV5TNR7</accession>
<proteinExistence type="predicted"/>
<organism evidence="1 2">
    <name type="scientific">Pristionchus entomophagus</name>
    <dbReference type="NCBI Taxonomy" id="358040"/>
    <lineage>
        <taxon>Eukaryota</taxon>
        <taxon>Metazoa</taxon>
        <taxon>Ecdysozoa</taxon>
        <taxon>Nematoda</taxon>
        <taxon>Chromadorea</taxon>
        <taxon>Rhabditida</taxon>
        <taxon>Rhabditina</taxon>
        <taxon>Diplogasteromorpha</taxon>
        <taxon>Diplogasteroidea</taxon>
        <taxon>Neodiplogasteridae</taxon>
        <taxon>Pristionchus</taxon>
    </lineage>
</organism>
<reference evidence="1" key="1">
    <citation type="submission" date="2023-10" db="EMBL/GenBank/DDBJ databases">
        <title>Genome assembly of Pristionchus species.</title>
        <authorList>
            <person name="Yoshida K."/>
            <person name="Sommer R.J."/>
        </authorList>
    </citation>
    <scope>NUCLEOTIDE SEQUENCE</scope>
    <source>
        <strain evidence="1">RS0144</strain>
    </source>
</reference>
<protein>
    <submittedName>
        <fullName evidence="1">Uncharacterized protein</fullName>
    </submittedName>
</protein>
<dbReference type="Proteomes" id="UP001432027">
    <property type="component" value="Unassembled WGS sequence"/>
</dbReference>